<keyword evidence="2" id="KW-1185">Reference proteome</keyword>
<evidence type="ECO:0000313" key="2">
    <source>
        <dbReference type="Proteomes" id="UP000333828"/>
    </source>
</evidence>
<dbReference type="EMBL" id="CABPSI010000003">
    <property type="protein sequence ID" value="VVE20470.1"/>
    <property type="molecule type" value="Genomic_DNA"/>
</dbReference>
<accession>A0A5E4WAZ6</accession>
<dbReference type="Proteomes" id="UP000333828">
    <property type="component" value="Unassembled WGS sequence"/>
</dbReference>
<proteinExistence type="predicted"/>
<evidence type="ECO:0000313" key="1">
    <source>
        <dbReference type="EMBL" id="VVE20470.1"/>
    </source>
</evidence>
<gene>
    <name evidence="1" type="ORF">PIN31115_03107</name>
</gene>
<dbReference type="AlphaFoldDB" id="A0A5E4WAZ6"/>
<protein>
    <submittedName>
        <fullName evidence="1">Uncharacterized protein</fullName>
    </submittedName>
</protein>
<sequence length="187" mass="21741">MMIVEPERTHEVSASIRSPADTTRCWREIRRALGVYCETCVSGRHSRGRPAERETNDVDGSSCESLVVELDHASSLMLLAAVEGAVRVDYQQRVRGWSRDRLSQAMRSLHRKKGARAKFEVDLLRLWRDETPIKRKSVQDLIYAMRYRHWLAHGRCWSEDLHRDYAFDDIDEIAVAFMEGMRTYADP</sequence>
<organism evidence="1 2">
    <name type="scientific">Pandoraea iniqua</name>
    <dbReference type="NCBI Taxonomy" id="2508288"/>
    <lineage>
        <taxon>Bacteria</taxon>
        <taxon>Pseudomonadati</taxon>
        <taxon>Pseudomonadota</taxon>
        <taxon>Betaproteobacteria</taxon>
        <taxon>Burkholderiales</taxon>
        <taxon>Burkholderiaceae</taxon>
        <taxon>Pandoraea</taxon>
    </lineage>
</organism>
<name>A0A5E4WAZ6_9BURK</name>
<reference evidence="1 2" key="1">
    <citation type="submission" date="2019-08" db="EMBL/GenBank/DDBJ databases">
        <authorList>
            <person name="Peeters C."/>
        </authorList>
    </citation>
    <scope>NUCLEOTIDE SEQUENCE [LARGE SCALE GENOMIC DNA]</scope>
    <source>
        <strain evidence="1 2">LMG 31115</strain>
    </source>
</reference>